<feature type="region of interest" description="Disordered" evidence="1">
    <location>
        <begin position="42"/>
        <end position="71"/>
    </location>
</feature>
<dbReference type="EMBL" id="JAHRIQ010106118">
    <property type="protein sequence ID" value="MEQ2255918.1"/>
    <property type="molecule type" value="Genomic_DNA"/>
</dbReference>
<proteinExistence type="predicted"/>
<protein>
    <submittedName>
        <fullName evidence="2">Uncharacterized protein</fullName>
    </submittedName>
</protein>
<gene>
    <name evidence="2" type="ORF">ILYODFUR_018821</name>
</gene>
<sequence>MMGNHNGKEAYGTTGSPLDFYHTPPTSRSEAELIAMALPSVTSTDKVQTSSPVVSTTPSSPSPAADWKPQLSTPSEWAMISVESVNSLDTNSSDAAAGRKKVVNSSDVPIPLPLPQGSPSEQSWQERDSGMEPQAAAERAGGEMTLVLLSLMEHYRASLGLTPNTDITTGAV</sequence>
<reference evidence="2 3" key="1">
    <citation type="submission" date="2021-06" db="EMBL/GenBank/DDBJ databases">
        <authorList>
            <person name="Palmer J.M."/>
        </authorList>
    </citation>
    <scope>NUCLEOTIDE SEQUENCE [LARGE SCALE GENOMIC DNA]</scope>
    <source>
        <strain evidence="3">if_2019</strain>
        <tissue evidence="2">Muscle</tissue>
    </source>
</reference>
<feature type="compositionally biased region" description="Low complexity" evidence="1">
    <location>
        <begin position="49"/>
        <end position="63"/>
    </location>
</feature>
<keyword evidence="3" id="KW-1185">Reference proteome</keyword>
<name>A0ABV0VF56_9TELE</name>
<dbReference type="Proteomes" id="UP001482620">
    <property type="component" value="Unassembled WGS sequence"/>
</dbReference>
<comment type="caution">
    <text evidence="2">The sequence shown here is derived from an EMBL/GenBank/DDBJ whole genome shotgun (WGS) entry which is preliminary data.</text>
</comment>
<feature type="region of interest" description="Disordered" evidence="1">
    <location>
        <begin position="1"/>
        <end position="28"/>
    </location>
</feature>
<evidence type="ECO:0000256" key="1">
    <source>
        <dbReference type="SAM" id="MobiDB-lite"/>
    </source>
</evidence>
<feature type="non-terminal residue" evidence="2">
    <location>
        <position position="172"/>
    </location>
</feature>
<evidence type="ECO:0000313" key="3">
    <source>
        <dbReference type="Proteomes" id="UP001482620"/>
    </source>
</evidence>
<organism evidence="2 3">
    <name type="scientific">Ilyodon furcidens</name>
    <name type="common">goldbreast splitfin</name>
    <dbReference type="NCBI Taxonomy" id="33524"/>
    <lineage>
        <taxon>Eukaryota</taxon>
        <taxon>Metazoa</taxon>
        <taxon>Chordata</taxon>
        <taxon>Craniata</taxon>
        <taxon>Vertebrata</taxon>
        <taxon>Euteleostomi</taxon>
        <taxon>Actinopterygii</taxon>
        <taxon>Neopterygii</taxon>
        <taxon>Teleostei</taxon>
        <taxon>Neoteleostei</taxon>
        <taxon>Acanthomorphata</taxon>
        <taxon>Ovalentaria</taxon>
        <taxon>Atherinomorphae</taxon>
        <taxon>Cyprinodontiformes</taxon>
        <taxon>Goodeidae</taxon>
        <taxon>Ilyodon</taxon>
    </lineage>
</organism>
<evidence type="ECO:0000313" key="2">
    <source>
        <dbReference type="EMBL" id="MEQ2255918.1"/>
    </source>
</evidence>
<accession>A0ABV0VF56</accession>
<feature type="region of interest" description="Disordered" evidence="1">
    <location>
        <begin position="89"/>
        <end position="137"/>
    </location>
</feature>